<dbReference type="Proteomes" id="UP000277300">
    <property type="component" value="Unassembled WGS sequence"/>
</dbReference>
<name>A0A3F2S1X7_9STRA</name>
<dbReference type="PANTHER" id="PTHR42976">
    <property type="entry name" value="BIFUNCTIONAL CHITINASE/LYSOZYME-RELATED"/>
    <property type="match status" value="1"/>
</dbReference>
<proteinExistence type="predicted"/>
<evidence type="ECO:0000313" key="3">
    <source>
        <dbReference type="Proteomes" id="UP000277300"/>
    </source>
</evidence>
<accession>A0A3F2S1X7</accession>
<dbReference type="InterPro" id="IPR052750">
    <property type="entry name" value="GH18_Chitinase"/>
</dbReference>
<feature type="signal peptide" evidence="1">
    <location>
        <begin position="1"/>
        <end position="22"/>
    </location>
</feature>
<reference evidence="2 3" key="1">
    <citation type="submission" date="2018-07" db="EMBL/GenBank/DDBJ databases">
        <title>Genome sequencing of oomycete isolates from Chile give support for New Zealand origin for Phytophthora kernoviae and make available the first Nothophytophthora sp. genome.</title>
        <authorList>
            <person name="Studholme D.J."/>
            <person name="Sanfuentes E."/>
            <person name="Panda P."/>
            <person name="Hill R."/>
            <person name="Sambles C."/>
            <person name="Grant M."/>
            <person name="Williams N.M."/>
            <person name="Mcdougal R.L."/>
        </authorList>
    </citation>
    <scope>NUCLEOTIDE SEQUENCE [LARGE SCALE GENOMIC DNA]</scope>
    <source>
        <strain evidence="2">Chile6</strain>
    </source>
</reference>
<evidence type="ECO:0000256" key="1">
    <source>
        <dbReference type="SAM" id="SignalP"/>
    </source>
</evidence>
<dbReference type="Gene3D" id="3.20.20.80">
    <property type="entry name" value="Glycosidases"/>
    <property type="match status" value="1"/>
</dbReference>
<dbReference type="OrthoDB" id="89503at2759"/>
<dbReference type="AlphaFoldDB" id="A0A3F2S1X7"/>
<protein>
    <submittedName>
        <fullName evidence="2">Uncharacterized protein</fullName>
    </submittedName>
</protein>
<evidence type="ECO:0000313" key="2">
    <source>
        <dbReference type="EMBL" id="RLN68756.1"/>
    </source>
</evidence>
<dbReference type="PANTHER" id="PTHR42976:SF1">
    <property type="entry name" value="GH18 DOMAIN-CONTAINING PROTEIN-RELATED"/>
    <property type="match status" value="1"/>
</dbReference>
<comment type="caution">
    <text evidence="2">The sequence shown here is derived from an EMBL/GenBank/DDBJ whole genome shotgun (WGS) entry which is preliminary data.</text>
</comment>
<organism evidence="2 3">
    <name type="scientific">Phytophthora kernoviae</name>
    <dbReference type="NCBI Taxonomy" id="325452"/>
    <lineage>
        <taxon>Eukaryota</taxon>
        <taxon>Sar</taxon>
        <taxon>Stramenopiles</taxon>
        <taxon>Oomycota</taxon>
        <taxon>Peronosporomycetes</taxon>
        <taxon>Peronosporales</taxon>
        <taxon>Peronosporaceae</taxon>
        <taxon>Phytophthora</taxon>
    </lineage>
</organism>
<dbReference type="InterPro" id="IPR017853">
    <property type="entry name" value="GH"/>
</dbReference>
<dbReference type="EMBL" id="MBDO02000010">
    <property type="protein sequence ID" value="RLN68756.1"/>
    <property type="molecule type" value="Genomic_DNA"/>
</dbReference>
<keyword evidence="1" id="KW-0732">Signal</keyword>
<feature type="chain" id="PRO_5017758096" evidence="1">
    <location>
        <begin position="23"/>
        <end position="383"/>
    </location>
</feature>
<sequence length="383" mass="40472">MKPAIHLAFALAALTAATGTDATPATSCASCGGCLWTYTGGTQCFTNTVKEQCDAWGTGYTWGCLWTYAGGTQCFTSSAKATCDAWGTGYTCPYIDLGWGTGSTLVSRMTITGLNAITLAFASGECGSESWPGISSSGVVSIINTLVAAKKKYIIATGGESGVFTCASDANFLKFIKTYASDYLVGFDFDIEGTQTQAQIDSLVQRAKNAQSTYPNLRYSFTVASLGQSAGGNPLNSLGGQIINSIKTNGLTNYLINLMAMDYQSISQYVCVVSNGICDMGLSANQAAKNLNSYYSIPYSKIEVTVMIGGNDFPKMPTKPYVFTIDDVTDVSTFATSNGLAGVHFWSLDRDQDCPPGDSVGNCNTYGAAGTLGFTKKFQSYLQ</sequence>
<gene>
    <name evidence="2" type="ORF">BBP00_00000857</name>
</gene>
<dbReference type="SUPFAM" id="SSF51445">
    <property type="entry name" value="(Trans)glycosidases"/>
    <property type="match status" value="1"/>
</dbReference>